<comment type="cofactor">
    <cofactor evidence="1">
        <name>Fe cation</name>
        <dbReference type="ChEBI" id="CHEBI:24875"/>
    </cofactor>
</comment>
<feature type="binding site" evidence="1">
    <location>
        <position position="378"/>
    </location>
    <ligand>
        <name>Fe cation</name>
        <dbReference type="ChEBI" id="CHEBI:24875"/>
    </ligand>
</feature>
<keyword evidence="1" id="KW-0479">Metal-binding</keyword>
<comment type="caution">
    <text evidence="2">The sequence shown here is derived from an EMBL/GenBank/DDBJ whole genome shotgun (WGS) entry which is preliminary data.</text>
</comment>
<dbReference type="EMBL" id="PIUM01000023">
    <property type="protein sequence ID" value="PKU23113.1"/>
    <property type="molecule type" value="Genomic_DNA"/>
</dbReference>
<evidence type="ECO:0000256" key="1">
    <source>
        <dbReference type="PIRSR" id="PIRSR601501-1"/>
    </source>
</evidence>
<keyword evidence="1" id="KW-0408">Iron</keyword>
<dbReference type="Proteomes" id="UP000233293">
    <property type="component" value="Unassembled WGS sequence"/>
</dbReference>
<dbReference type="InterPro" id="IPR029014">
    <property type="entry name" value="NiFe-Hase_large"/>
</dbReference>
<dbReference type="InterPro" id="IPR050867">
    <property type="entry name" value="NiFe/NiFeSe_hydrgnase_LSU"/>
</dbReference>
<evidence type="ECO:0000313" key="3">
    <source>
        <dbReference type="Proteomes" id="UP000233293"/>
    </source>
</evidence>
<feature type="binding site" evidence="1">
    <location>
        <position position="375"/>
    </location>
    <ligand>
        <name>Ni(2+)</name>
        <dbReference type="ChEBI" id="CHEBI:49786"/>
    </ligand>
</feature>
<dbReference type="Pfam" id="PF00374">
    <property type="entry name" value="NiFeSe_Hases"/>
    <property type="match status" value="1"/>
</dbReference>
<protein>
    <submittedName>
        <fullName evidence="2">Ni,Fe-hydrogenase I large subunit</fullName>
    </submittedName>
</protein>
<evidence type="ECO:0000313" key="2">
    <source>
        <dbReference type="EMBL" id="PKU23113.1"/>
    </source>
</evidence>
<dbReference type="GO" id="GO:0016151">
    <property type="term" value="F:nickel cation binding"/>
    <property type="evidence" value="ECO:0007669"/>
    <property type="project" value="InterPro"/>
</dbReference>
<name>A0A2N3PRT7_9PROT</name>
<dbReference type="PANTHER" id="PTHR42958">
    <property type="entry name" value="HYDROGENASE-2 LARGE CHAIN"/>
    <property type="match status" value="1"/>
</dbReference>
<keyword evidence="1" id="KW-0460">Magnesium</keyword>
<dbReference type="SUPFAM" id="SSF56762">
    <property type="entry name" value="HydB/Nqo4-like"/>
    <property type="match status" value="1"/>
</dbReference>
<organism evidence="2 3">
    <name type="scientific">Telmatospirillum siberiense</name>
    <dbReference type="NCBI Taxonomy" id="382514"/>
    <lineage>
        <taxon>Bacteria</taxon>
        <taxon>Pseudomonadati</taxon>
        <taxon>Pseudomonadota</taxon>
        <taxon>Alphaproteobacteria</taxon>
        <taxon>Rhodospirillales</taxon>
        <taxon>Rhodospirillaceae</taxon>
        <taxon>Telmatospirillum</taxon>
    </lineage>
</organism>
<sequence length="383" mass="40384">MPVEGAIHIDLAVADGSFSHVGIRNRRLLTATRPLVGRVADDVPGLISRLFSICRMAQGLAAAEAVERARGLVPTPAQEAARLFLIAGETVLEHAGRACLDWAQLLGEPPAIAVLKSLRGTLVDLHRLVYPQGDWARPGGGILRIDEEALRQAMASVAAGLGEVVFGTSVPETGAAWVSWSAAGETVAARLAARLLTDGLAGFGAAEVPALPVLDRDRLNIRLENDHTGEFICQPDWDGRLFHTGPLARRADHPLVADIVAGFGPGLLAQIAARVAELSVLLREMQDFGHGLCNDSSSQSMPPAVSGLAVVEAARGRLVHRVEAGGDIVTRYQILAPTEWNFHPRGAFVQGLQGRPAGPDPKARAALLVAALDPCVACQIEGP</sequence>
<reference evidence="3" key="1">
    <citation type="submission" date="2017-12" db="EMBL/GenBank/DDBJ databases">
        <title>Draft genome sequence of Telmatospirillum siberiense 26-4b1T, an acidotolerant peatland alphaproteobacterium potentially involved in sulfur cycling.</title>
        <authorList>
            <person name="Hausmann B."/>
            <person name="Pjevac P."/>
            <person name="Schreck K."/>
            <person name="Herbold C.W."/>
            <person name="Daims H."/>
            <person name="Wagner M."/>
            <person name="Pester M."/>
            <person name="Loy A."/>
        </authorList>
    </citation>
    <scope>NUCLEOTIDE SEQUENCE [LARGE SCALE GENOMIC DNA]</scope>
    <source>
        <strain evidence="3">26-4b1</strain>
    </source>
</reference>
<dbReference type="Gene3D" id="1.10.645.10">
    <property type="entry name" value="Cytochrome-c3 Hydrogenase, chain B"/>
    <property type="match status" value="1"/>
</dbReference>
<accession>A0A2N3PRT7</accession>
<proteinExistence type="predicted"/>
<feature type="binding site" evidence="1">
    <location>
        <position position="334"/>
    </location>
    <ligand>
        <name>Mg(2+)</name>
        <dbReference type="ChEBI" id="CHEBI:18420"/>
    </ligand>
</feature>
<dbReference type="PANTHER" id="PTHR42958:SF4">
    <property type="entry name" value="HYDROGENASE EXPRESSION_FORMATION PROTEIN HUPK"/>
    <property type="match status" value="1"/>
</dbReference>
<dbReference type="RefSeq" id="WP_101252012.1">
    <property type="nucleotide sequence ID" value="NZ_PIUM01000023.1"/>
</dbReference>
<dbReference type="OrthoDB" id="9157196at2"/>
<dbReference type="AlphaFoldDB" id="A0A2N3PRT7"/>
<comment type="cofactor">
    <cofactor evidence="1">
        <name>Ni(2+)</name>
        <dbReference type="ChEBI" id="CHEBI:49786"/>
    </cofactor>
</comment>
<dbReference type="InterPro" id="IPR001501">
    <property type="entry name" value="Ni-dep_hyd_lsu"/>
</dbReference>
<gene>
    <name evidence="2" type="ORF">CWS72_17930</name>
</gene>
<keyword evidence="3" id="KW-1185">Reference proteome</keyword>
<keyword evidence="1" id="KW-0533">Nickel</keyword>